<protein>
    <recommendedName>
        <fullName evidence="7">Gamma-soluble NSF attachment protein</fullName>
    </recommendedName>
    <alternativeName>
        <fullName evidence="8">N-ethylmaleimide-sensitive factor attachment protein gamma</fullName>
    </alternativeName>
</protein>
<dbReference type="GO" id="GO:0005483">
    <property type="term" value="F:soluble NSF attachment protein activity"/>
    <property type="evidence" value="ECO:0007669"/>
    <property type="project" value="TreeGrafter"/>
</dbReference>
<organism evidence="9 10">
    <name type="scientific">Striga asiatica</name>
    <name type="common">Asiatic witchweed</name>
    <name type="synonym">Buchnera asiatica</name>
    <dbReference type="NCBI Taxonomy" id="4170"/>
    <lineage>
        <taxon>Eukaryota</taxon>
        <taxon>Viridiplantae</taxon>
        <taxon>Streptophyta</taxon>
        <taxon>Embryophyta</taxon>
        <taxon>Tracheophyta</taxon>
        <taxon>Spermatophyta</taxon>
        <taxon>Magnoliopsida</taxon>
        <taxon>eudicotyledons</taxon>
        <taxon>Gunneridae</taxon>
        <taxon>Pentapetalae</taxon>
        <taxon>asterids</taxon>
        <taxon>lamiids</taxon>
        <taxon>Lamiales</taxon>
        <taxon>Orobanchaceae</taxon>
        <taxon>Buchnereae</taxon>
        <taxon>Striga</taxon>
    </lineage>
</organism>
<sequence>CSNEIWSCVPVNRFRLANKYNRAMNAFKKASKGQEMLGPRPWNAVKLMEFARDMAKEVPEWNEVVECYKRAAELYVETRRSQLASDTLAKGARDENEQMTFDLYRAGVGVYVKLEK</sequence>
<evidence type="ECO:0000256" key="7">
    <source>
        <dbReference type="ARBA" id="ARBA00040047"/>
    </source>
</evidence>
<dbReference type="PANTHER" id="PTHR13768">
    <property type="entry name" value="SOLUBLE NSF ATTACHMENT PROTEIN SNAP"/>
    <property type="match status" value="1"/>
</dbReference>
<name>A0A5A7Q6Y2_STRAF</name>
<gene>
    <name evidence="9" type="ORF">STAS_17673</name>
</gene>
<keyword evidence="3" id="KW-0813">Transport</keyword>
<keyword evidence="4" id="KW-0931">ER-Golgi transport</keyword>
<evidence type="ECO:0000256" key="2">
    <source>
        <dbReference type="ARBA" id="ARBA00010050"/>
    </source>
</evidence>
<dbReference type="InterPro" id="IPR011990">
    <property type="entry name" value="TPR-like_helical_dom_sf"/>
</dbReference>
<keyword evidence="6" id="KW-0472">Membrane</keyword>
<dbReference type="GO" id="GO:0006886">
    <property type="term" value="P:intracellular protein transport"/>
    <property type="evidence" value="ECO:0007669"/>
    <property type="project" value="InterPro"/>
</dbReference>
<evidence type="ECO:0000256" key="8">
    <source>
        <dbReference type="ARBA" id="ARBA00042485"/>
    </source>
</evidence>
<comment type="similarity">
    <text evidence="2">Belongs to the SNAP family.</text>
</comment>
<dbReference type="PANTHER" id="PTHR13768:SF2">
    <property type="entry name" value="GAMMA-SOLUBLE NSF ATTACHMENT PROTEIN"/>
    <property type="match status" value="1"/>
</dbReference>
<comment type="subcellular location">
    <subcellularLocation>
        <location evidence="1">Membrane</location>
        <topology evidence="1">Peripheral membrane protein</topology>
    </subcellularLocation>
</comment>
<evidence type="ECO:0000256" key="6">
    <source>
        <dbReference type="ARBA" id="ARBA00023136"/>
    </source>
</evidence>
<evidence type="ECO:0000256" key="5">
    <source>
        <dbReference type="ARBA" id="ARBA00022927"/>
    </source>
</evidence>
<dbReference type="GO" id="GO:0031201">
    <property type="term" value="C:SNARE complex"/>
    <property type="evidence" value="ECO:0007669"/>
    <property type="project" value="TreeGrafter"/>
</dbReference>
<dbReference type="GO" id="GO:0016192">
    <property type="term" value="P:vesicle-mediated transport"/>
    <property type="evidence" value="ECO:0007669"/>
    <property type="project" value="UniProtKB-KW"/>
</dbReference>
<evidence type="ECO:0000256" key="4">
    <source>
        <dbReference type="ARBA" id="ARBA00022892"/>
    </source>
</evidence>
<proteinExistence type="inferred from homology"/>
<dbReference type="OrthoDB" id="9984275at2759"/>
<evidence type="ECO:0000256" key="3">
    <source>
        <dbReference type="ARBA" id="ARBA00022448"/>
    </source>
</evidence>
<evidence type="ECO:0000256" key="1">
    <source>
        <dbReference type="ARBA" id="ARBA00004170"/>
    </source>
</evidence>
<dbReference type="Proteomes" id="UP000325081">
    <property type="component" value="Unassembled WGS sequence"/>
</dbReference>
<accession>A0A5A7Q6Y2</accession>
<dbReference type="EMBL" id="BKCP01006049">
    <property type="protein sequence ID" value="GER40970.1"/>
    <property type="molecule type" value="Genomic_DNA"/>
</dbReference>
<keyword evidence="10" id="KW-1185">Reference proteome</keyword>
<evidence type="ECO:0000313" key="9">
    <source>
        <dbReference type="EMBL" id="GER40970.1"/>
    </source>
</evidence>
<dbReference type="InterPro" id="IPR000744">
    <property type="entry name" value="NSF_attach"/>
</dbReference>
<dbReference type="GO" id="GO:0005774">
    <property type="term" value="C:vacuolar membrane"/>
    <property type="evidence" value="ECO:0007669"/>
    <property type="project" value="TreeGrafter"/>
</dbReference>
<dbReference type="AlphaFoldDB" id="A0A5A7Q6Y2"/>
<dbReference type="Gene3D" id="1.25.40.10">
    <property type="entry name" value="Tetratricopeptide repeat domain"/>
    <property type="match status" value="1"/>
</dbReference>
<reference evidence="10" key="1">
    <citation type="journal article" date="2019" name="Curr. Biol.">
        <title>Genome Sequence of Striga asiatica Provides Insight into the Evolution of Plant Parasitism.</title>
        <authorList>
            <person name="Yoshida S."/>
            <person name="Kim S."/>
            <person name="Wafula E.K."/>
            <person name="Tanskanen J."/>
            <person name="Kim Y.M."/>
            <person name="Honaas L."/>
            <person name="Yang Z."/>
            <person name="Spallek T."/>
            <person name="Conn C.E."/>
            <person name="Ichihashi Y."/>
            <person name="Cheong K."/>
            <person name="Cui S."/>
            <person name="Der J.P."/>
            <person name="Gundlach H."/>
            <person name="Jiao Y."/>
            <person name="Hori C."/>
            <person name="Ishida J.K."/>
            <person name="Kasahara H."/>
            <person name="Kiba T."/>
            <person name="Kim M.S."/>
            <person name="Koo N."/>
            <person name="Laohavisit A."/>
            <person name="Lee Y.H."/>
            <person name="Lumba S."/>
            <person name="McCourt P."/>
            <person name="Mortimer J.C."/>
            <person name="Mutuku J.M."/>
            <person name="Nomura T."/>
            <person name="Sasaki-Sekimoto Y."/>
            <person name="Seto Y."/>
            <person name="Wang Y."/>
            <person name="Wakatake T."/>
            <person name="Sakakibara H."/>
            <person name="Demura T."/>
            <person name="Yamaguchi S."/>
            <person name="Yoneyama K."/>
            <person name="Manabe R.I."/>
            <person name="Nelson D.C."/>
            <person name="Schulman A.H."/>
            <person name="Timko M.P."/>
            <person name="dePamphilis C.W."/>
            <person name="Choi D."/>
            <person name="Shirasu K."/>
        </authorList>
    </citation>
    <scope>NUCLEOTIDE SEQUENCE [LARGE SCALE GENOMIC DNA]</scope>
    <source>
        <strain evidence="10">cv. UVA1</strain>
    </source>
</reference>
<dbReference type="SUPFAM" id="SSF48452">
    <property type="entry name" value="TPR-like"/>
    <property type="match status" value="1"/>
</dbReference>
<dbReference type="GO" id="GO:0019905">
    <property type="term" value="F:syntaxin binding"/>
    <property type="evidence" value="ECO:0007669"/>
    <property type="project" value="TreeGrafter"/>
</dbReference>
<comment type="caution">
    <text evidence="9">The sequence shown here is derived from an EMBL/GenBank/DDBJ whole genome shotgun (WGS) entry which is preliminary data.</text>
</comment>
<feature type="non-terminal residue" evidence="9">
    <location>
        <position position="1"/>
    </location>
</feature>
<keyword evidence="5" id="KW-0653">Protein transport</keyword>
<evidence type="ECO:0000313" key="10">
    <source>
        <dbReference type="Proteomes" id="UP000325081"/>
    </source>
</evidence>